<dbReference type="PANTHER" id="PTHR43539:SF78">
    <property type="entry name" value="FLAVIN-CONTAINING MONOOXYGENASE"/>
    <property type="match status" value="1"/>
</dbReference>
<dbReference type="InterPro" id="IPR036188">
    <property type="entry name" value="FAD/NAD-bd_sf"/>
</dbReference>
<dbReference type="RefSeq" id="WP_244719210.1">
    <property type="nucleotide sequence ID" value="NZ_CP095049.1"/>
</dbReference>
<evidence type="ECO:0000313" key="3">
    <source>
        <dbReference type="Proteomes" id="UP000831785"/>
    </source>
</evidence>
<dbReference type="Proteomes" id="UP000831785">
    <property type="component" value="Chromosome"/>
</dbReference>
<dbReference type="SUPFAM" id="SSF51905">
    <property type="entry name" value="FAD/NAD(P)-binding domain"/>
    <property type="match status" value="1"/>
</dbReference>
<accession>A0ABY4FAX0</accession>
<evidence type="ECO:0000256" key="1">
    <source>
        <dbReference type="ARBA" id="ARBA00023002"/>
    </source>
</evidence>
<dbReference type="PRINTS" id="PR00368">
    <property type="entry name" value="FADPNR"/>
</dbReference>
<keyword evidence="1" id="KW-0560">Oxidoreductase</keyword>
<dbReference type="EMBL" id="CP095049">
    <property type="protein sequence ID" value="UOQ53644.1"/>
    <property type="molecule type" value="Genomic_DNA"/>
</dbReference>
<dbReference type="PRINTS" id="PR00411">
    <property type="entry name" value="PNDRDTASEI"/>
</dbReference>
<keyword evidence="3" id="KW-1185">Reference proteome</keyword>
<protein>
    <submittedName>
        <fullName evidence="2">NAD(P)/FAD-dependent oxidoreductase</fullName>
    </submittedName>
</protein>
<reference evidence="2 3" key="1">
    <citation type="submission" date="2022-04" db="EMBL/GenBank/DDBJ databases">
        <title>Hymenobacter sp. isolated from the air.</title>
        <authorList>
            <person name="Won M."/>
            <person name="Lee C.-M."/>
            <person name="Woen H.-Y."/>
            <person name="Kwon S.-W."/>
        </authorList>
    </citation>
    <scope>NUCLEOTIDE SEQUENCE [LARGE SCALE GENOMIC DNA]</scope>
    <source>
        <strain evidence="3">5116 S-27</strain>
    </source>
</reference>
<name>A0ABY4FAX0_9BACT</name>
<evidence type="ECO:0000313" key="2">
    <source>
        <dbReference type="EMBL" id="UOQ53644.1"/>
    </source>
</evidence>
<organism evidence="2 3">
    <name type="scientific">Hymenobacter cellulosivorans</name>
    <dbReference type="NCBI Taxonomy" id="2932249"/>
    <lineage>
        <taxon>Bacteria</taxon>
        <taxon>Pseudomonadati</taxon>
        <taxon>Bacteroidota</taxon>
        <taxon>Cytophagia</taxon>
        <taxon>Cytophagales</taxon>
        <taxon>Hymenobacteraceae</taxon>
        <taxon>Hymenobacter</taxon>
    </lineage>
</organism>
<gene>
    <name evidence="2" type="ORF">MUN80_02535</name>
</gene>
<dbReference type="Gene3D" id="3.50.50.60">
    <property type="entry name" value="FAD/NAD(P)-binding domain"/>
    <property type="match status" value="1"/>
</dbReference>
<dbReference type="Pfam" id="PF13738">
    <property type="entry name" value="Pyr_redox_3"/>
    <property type="match status" value="1"/>
</dbReference>
<sequence>MPDSPVYIDTVVIGAGQAGLAAAYYLRQHGQSFVVLDERPTVGHVWATRFESLRLFSPAWASSLPGLPWPGNARRYPTKDEAAAYLQRYAEHFELPIRLGQRVTRVAVADAGTSYEVRTATGPPYVARNVIVCTGPFNAPRLPTFAPQLAPTVTQLHSSAYQRAAQLPGTGPVAVVGSGNSALQIGADLAATGRPVYAAYNELTPALPNHTGMWIFLKSTGLMRVPRHSWLGRRMLARPEPVVSADLSRLRSFPNVHFIGPAVSVTPDGLGLQGATAATPPLQAVIWATGYGRAFDWIQVPVFDAAGEPRHQRGLTDAPGLAFLGLPWLHTRSSALMGGAGPDARYVVETLLKRT</sequence>
<proteinExistence type="predicted"/>
<dbReference type="InterPro" id="IPR050982">
    <property type="entry name" value="Auxin_biosynth/cation_transpt"/>
</dbReference>
<dbReference type="PANTHER" id="PTHR43539">
    <property type="entry name" value="FLAVIN-BINDING MONOOXYGENASE-LIKE PROTEIN (AFU_ORTHOLOGUE AFUA_4G09220)"/>
    <property type="match status" value="1"/>
</dbReference>